<feature type="chain" id="PRO_5046159218" evidence="1">
    <location>
        <begin position="26"/>
        <end position="169"/>
    </location>
</feature>
<sequence>MKLFSKLTAAAALAAVGMTALPAMAEAQYGQRGGAYGYDRERNYDNRRGGWNGPEGYFTVRRDLCPDLIEDRRDRRFNRGRADRREDRRDRQVLNCPARAWDYVPSRREARMGRHGDRLRPTRAYLDRRTGTYLAETRWGAVPVQIIGGRHYRPYRGHRNGVSFSIRLN</sequence>
<dbReference type="Proteomes" id="UP001310692">
    <property type="component" value="Unassembled WGS sequence"/>
</dbReference>
<feature type="signal peptide" evidence="1">
    <location>
        <begin position="1"/>
        <end position="25"/>
    </location>
</feature>
<protein>
    <submittedName>
        <fullName evidence="2">Uncharacterized protein</fullName>
    </submittedName>
</protein>
<dbReference type="RefSeq" id="WP_330195640.1">
    <property type="nucleotide sequence ID" value="NZ_JAZDRO010000002.1"/>
</dbReference>
<keyword evidence="3" id="KW-1185">Reference proteome</keyword>
<evidence type="ECO:0000256" key="1">
    <source>
        <dbReference type="SAM" id="SignalP"/>
    </source>
</evidence>
<keyword evidence="1" id="KW-0732">Signal</keyword>
<accession>A0ABU7LX08</accession>
<reference evidence="2 3" key="1">
    <citation type="submission" date="2024-01" db="EMBL/GenBank/DDBJ databases">
        <title>Hyphobacterium bacterium isolated from marine sediment.</title>
        <authorList>
            <person name="Zhao S."/>
        </authorList>
    </citation>
    <scope>NUCLEOTIDE SEQUENCE [LARGE SCALE GENOMIC DNA]</scope>
    <source>
        <strain evidence="2 3">Y60-23</strain>
    </source>
</reference>
<dbReference type="EMBL" id="JAZDRO010000002">
    <property type="protein sequence ID" value="MEE2566099.1"/>
    <property type="molecule type" value="Genomic_DNA"/>
</dbReference>
<proteinExistence type="predicted"/>
<evidence type="ECO:0000313" key="2">
    <source>
        <dbReference type="EMBL" id="MEE2566099.1"/>
    </source>
</evidence>
<gene>
    <name evidence="2" type="ORF">V0U35_05350</name>
</gene>
<comment type="caution">
    <text evidence="2">The sequence shown here is derived from an EMBL/GenBank/DDBJ whole genome shotgun (WGS) entry which is preliminary data.</text>
</comment>
<name>A0ABU7LX08_9PROT</name>
<organism evidence="2 3">
    <name type="scientific">Hyphobacterium marinum</name>
    <dbReference type="NCBI Taxonomy" id="3116574"/>
    <lineage>
        <taxon>Bacteria</taxon>
        <taxon>Pseudomonadati</taxon>
        <taxon>Pseudomonadota</taxon>
        <taxon>Alphaproteobacteria</taxon>
        <taxon>Maricaulales</taxon>
        <taxon>Maricaulaceae</taxon>
        <taxon>Hyphobacterium</taxon>
    </lineage>
</organism>
<evidence type="ECO:0000313" key="3">
    <source>
        <dbReference type="Proteomes" id="UP001310692"/>
    </source>
</evidence>